<dbReference type="InterPro" id="IPR051781">
    <property type="entry name" value="Metallo-dep_Hydrolase"/>
</dbReference>
<dbReference type="STRING" id="1122125.GCA_000423185_06704"/>
<feature type="domain" description="Amidohydrolase-related" evidence="1">
    <location>
        <begin position="55"/>
        <end position="407"/>
    </location>
</feature>
<dbReference type="Pfam" id="PF01979">
    <property type="entry name" value="Amidohydro_1"/>
    <property type="match status" value="1"/>
</dbReference>
<dbReference type="InterPro" id="IPR032466">
    <property type="entry name" value="Metal_Hydrolase"/>
</dbReference>
<dbReference type="InterPro" id="IPR057744">
    <property type="entry name" value="OTAase-like"/>
</dbReference>
<dbReference type="InterPro" id="IPR011059">
    <property type="entry name" value="Metal-dep_hydrolase_composite"/>
</dbReference>
<name>A0A211ZGJ9_9PROT</name>
<dbReference type="PANTHER" id="PTHR43135">
    <property type="entry name" value="ALPHA-D-RIBOSE 1-METHYLPHOSPHONATE 5-TRIPHOSPHATE DIPHOSPHATASE"/>
    <property type="match status" value="1"/>
</dbReference>
<sequence length="424" mass="45637">MGDTHITGAMIWDGSGRDPYPGQVVVRGDRIQAVAPASERLDAGGCEAVDGGGATLLPGLVEGHAHLSFCGAARNTDLGDVPVEEHVLETMWNAELLLDHGFTSCYSAAAAKTRLDVVIRDKVNQGRLKGPRIKAASPEITVTGGLGDETRLHLARASFGMVCDGPEEVRRAVRICIREDVDNIKINISGDDFVDPAKGGMTVMSQAEVSAAVETAHDFGRRVNCHARASEAVKRAIRAGVDVIYHCEQADTEALDMLEAKKDQVFVGPAIGLIYNTIHEAGPWGIDEAKARKLGMHLCMEASQRTYAEMRKRGIRVVIGGDYGFAWTPQGTNARDVEHFVKLFGYTPSEALQCATRIGGELMGMGDRLGQVREGFLADLILVDGDPLKDISLIHDHGAIRMVMKDGGLHRLSPRRAVRAAAAE</sequence>
<dbReference type="OrthoDB" id="9782972at2"/>
<dbReference type="SUPFAM" id="SSF51556">
    <property type="entry name" value="Metallo-dependent hydrolases"/>
    <property type="match status" value="1"/>
</dbReference>
<evidence type="ECO:0000313" key="3">
    <source>
        <dbReference type="Proteomes" id="UP000196655"/>
    </source>
</evidence>
<dbReference type="Proteomes" id="UP000196655">
    <property type="component" value="Unassembled WGS sequence"/>
</dbReference>
<comment type="caution">
    <text evidence="2">The sequence shown here is derived from an EMBL/GenBank/DDBJ whole genome shotgun (WGS) entry which is preliminary data.</text>
</comment>
<evidence type="ECO:0000313" key="2">
    <source>
        <dbReference type="EMBL" id="OWJ64398.1"/>
    </source>
</evidence>
<dbReference type="AlphaFoldDB" id="A0A211ZGJ9"/>
<keyword evidence="3" id="KW-1185">Reference proteome</keyword>
<dbReference type="Gene3D" id="2.30.40.10">
    <property type="entry name" value="Urease, subunit C, domain 1"/>
    <property type="match status" value="1"/>
</dbReference>
<proteinExistence type="predicted"/>
<dbReference type="EMBL" id="NHON01000059">
    <property type="protein sequence ID" value="OWJ64398.1"/>
    <property type="molecule type" value="Genomic_DNA"/>
</dbReference>
<gene>
    <name evidence="2" type="ORF">BWR60_25055</name>
</gene>
<keyword evidence="2" id="KW-0378">Hydrolase</keyword>
<dbReference type="RefSeq" id="WP_088154079.1">
    <property type="nucleotide sequence ID" value="NZ_NHON01000059.1"/>
</dbReference>
<evidence type="ECO:0000259" key="1">
    <source>
        <dbReference type="Pfam" id="PF01979"/>
    </source>
</evidence>
<dbReference type="GO" id="GO:0016810">
    <property type="term" value="F:hydrolase activity, acting on carbon-nitrogen (but not peptide) bonds"/>
    <property type="evidence" value="ECO:0007669"/>
    <property type="project" value="InterPro"/>
</dbReference>
<dbReference type="Gene3D" id="3.20.20.140">
    <property type="entry name" value="Metal-dependent hydrolases"/>
    <property type="match status" value="1"/>
</dbReference>
<accession>A0A211ZGJ9</accession>
<dbReference type="SUPFAM" id="SSF51338">
    <property type="entry name" value="Composite domain of metallo-dependent hydrolases"/>
    <property type="match status" value="1"/>
</dbReference>
<reference evidence="3" key="1">
    <citation type="submission" date="2017-05" db="EMBL/GenBank/DDBJ databases">
        <authorList>
            <person name="Macchi M."/>
            <person name="Festa S."/>
            <person name="Coppotelli B.M."/>
            <person name="Morelli I.S."/>
        </authorList>
    </citation>
    <scope>NUCLEOTIDE SEQUENCE [LARGE SCALE GENOMIC DNA]</scope>
    <source>
        <strain evidence="3">I</strain>
    </source>
</reference>
<dbReference type="PANTHER" id="PTHR43135:SF3">
    <property type="entry name" value="ALPHA-D-RIBOSE 1-METHYLPHOSPHONATE 5-TRIPHOSPHATE DIPHOSPHATASE"/>
    <property type="match status" value="1"/>
</dbReference>
<organism evidence="2 3">
    <name type="scientific">Inquilinus limosus</name>
    <dbReference type="NCBI Taxonomy" id="171674"/>
    <lineage>
        <taxon>Bacteria</taxon>
        <taxon>Pseudomonadati</taxon>
        <taxon>Pseudomonadota</taxon>
        <taxon>Alphaproteobacteria</taxon>
        <taxon>Rhodospirillales</taxon>
        <taxon>Rhodospirillaceae</taxon>
        <taxon>Inquilinus</taxon>
    </lineage>
</organism>
<dbReference type="InterPro" id="IPR006680">
    <property type="entry name" value="Amidohydro-rel"/>
</dbReference>
<protein>
    <submittedName>
        <fullName evidence="2">Amidohydrolase</fullName>
    </submittedName>
</protein>
<dbReference type="CDD" id="cd01299">
    <property type="entry name" value="Met_dep_hydrolase_A"/>
    <property type="match status" value="1"/>
</dbReference>